<name>A0ABS4BI16_9HYPH</name>
<evidence type="ECO:0000256" key="2">
    <source>
        <dbReference type="SAM" id="MobiDB-lite"/>
    </source>
</evidence>
<protein>
    <submittedName>
        <fullName evidence="4">Relaxase/mobilization nuclease domain-containing protein</fullName>
    </submittedName>
</protein>
<dbReference type="EMBL" id="JAGJCF010000004">
    <property type="protein sequence ID" value="MBP0615694.1"/>
    <property type="molecule type" value="Genomic_DNA"/>
</dbReference>
<organism evidence="4 5">
    <name type="scientific">Jiella mangrovi</name>
    <dbReference type="NCBI Taxonomy" id="2821407"/>
    <lineage>
        <taxon>Bacteria</taxon>
        <taxon>Pseudomonadati</taxon>
        <taxon>Pseudomonadota</taxon>
        <taxon>Alphaproteobacteria</taxon>
        <taxon>Hyphomicrobiales</taxon>
        <taxon>Aurantimonadaceae</taxon>
        <taxon>Jiella</taxon>
    </lineage>
</organism>
<accession>A0ABS4BI16</accession>
<keyword evidence="5" id="KW-1185">Reference proteome</keyword>
<dbReference type="RefSeq" id="WP_209594096.1">
    <property type="nucleotide sequence ID" value="NZ_JAGJCF010000004.1"/>
</dbReference>
<feature type="domain" description="MobA/VirD2-like nuclease" evidence="3">
    <location>
        <begin position="24"/>
        <end position="146"/>
    </location>
</feature>
<gene>
    <name evidence="4" type="ORF">J6595_08885</name>
</gene>
<feature type="compositionally biased region" description="Basic and acidic residues" evidence="2">
    <location>
        <begin position="408"/>
        <end position="423"/>
    </location>
</feature>
<evidence type="ECO:0000313" key="4">
    <source>
        <dbReference type="EMBL" id="MBP0615694.1"/>
    </source>
</evidence>
<reference evidence="4 5" key="1">
    <citation type="submission" date="2021-04" db="EMBL/GenBank/DDBJ databases">
        <title>Whole genome sequence of Jiella sp. KSK16Y-1.</title>
        <authorList>
            <person name="Tuo L."/>
        </authorList>
    </citation>
    <scope>NUCLEOTIDE SEQUENCE [LARGE SCALE GENOMIC DNA]</scope>
    <source>
        <strain evidence="4 5">KSK16Y-1</strain>
    </source>
</reference>
<proteinExistence type="predicted"/>
<evidence type="ECO:0000259" key="3">
    <source>
        <dbReference type="Pfam" id="PF03432"/>
    </source>
</evidence>
<dbReference type="InterPro" id="IPR005094">
    <property type="entry name" value="Endonuclease_MobA/VirD2"/>
</dbReference>
<evidence type="ECO:0000313" key="5">
    <source>
        <dbReference type="Proteomes" id="UP000678276"/>
    </source>
</evidence>
<sequence>MILKGSQRGGGQDLARHLMKVEDNEHVRVHELRGFASDDLKGAFKEAEAIARGTRCKQYLFSLSLSPPESARVSAAQFEAAIGQVEEKLGLQGQPRAVVFHEKEGRRHAHCVWSRIDAETMTAKQMSFFKTKLQGVSRSLYLDHGWDMPRGMLDKAARDPTSFTLAEWQQGKRQGVDPRWQKLIVQECWKSSDSQRGFEAAIESKGFFLARGDRRGHVIVDHDGSVHALSRMLDLKTKDVRARLGDGADLRSVDQTKARIAERMTPAIRRHVAESKAKFAEESKALNDQKAEMTARHRRARVRLEAEHKAQWHAEIKSRSAALPRGLPGIWQRVSGQYQDMRRRNEAAMAELWQRQADARQALIDKQLSQRAALQDRIKALRDEQARQLRELRGEIGRFLAFTTGRDGPARDPSRARQPERGTGRQRSRGLRLER</sequence>
<feature type="region of interest" description="Disordered" evidence="2">
    <location>
        <begin position="402"/>
        <end position="435"/>
    </location>
</feature>
<comment type="caution">
    <text evidence="4">The sequence shown here is derived from an EMBL/GenBank/DDBJ whole genome shotgun (WGS) entry which is preliminary data.</text>
</comment>
<evidence type="ECO:0000256" key="1">
    <source>
        <dbReference type="SAM" id="Coils"/>
    </source>
</evidence>
<dbReference type="Pfam" id="PF03432">
    <property type="entry name" value="Relaxase"/>
    <property type="match status" value="1"/>
</dbReference>
<feature type="coiled-coil region" evidence="1">
    <location>
        <begin position="364"/>
        <end position="391"/>
    </location>
</feature>
<feature type="compositionally biased region" description="Basic residues" evidence="2">
    <location>
        <begin position="424"/>
        <end position="435"/>
    </location>
</feature>
<dbReference type="Proteomes" id="UP000678276">
    <property type="component" value="Unassembled WGS sequence"/>
</dbReference>
<keyword evidence="1" id="KW-0175">Coiled coil</keyword>